<dbReference type="PANTHER" id="PTHR35371">
    <property type="entry name" value="INNER MEMBRANE PROTEIN"/>
    <property type="match status" value="1"/>
</dbReference>
<dbReference type="GeneID" id="89930344"/>
<gene>
    <name evidence="1" type="ORF">LTR77_009012</name>
</gene>
<dbReference type="AlphaFoldDB" id="A0AAV9P1B7"/>
<name>A0AAV9P1B7_9PEZI</name>
<evidence type="ECO:0008006" key="3">
    <source>
        <dbReference type="Google" id="ProtNLM"/>
    </source>
</evidence>
<evidence type="ECO:0000313" key="1">
    <source>
        <dbReference type="EMBL" id="KAK5165483.1"/>
    </source>
</evidence>
<dbReference type="InterPro" id="IPR023352">
    <property type="entry name" value="MAPEG-like_dom_sf"/>
</dbReference>
<evidence type="ECO:0000313" key="2">
    <source>
        <dbReference type="Proteomes" id="UP001337655"/>
    </source>
</evidence>
<protein>
    <recommendedName>
        <fullName evidence="3">Glutathione transferase</fullName>
    </recommendedName>
</protein>
<dbReference type="SUPFAM" id="SSF161084">
    <property type="entry name" value="MAPEG domain-like"/>
    <property type="match status" value="1"/>
</dbReference>
<keyword evidence="2" id="KW-1185">Reference proteome</keyword>
<comment type="caution">
    <text evidence="1">The sequence shown here is derived from an EMBL/GenBank/DDBJ whole genome shotgun (WGS) entry which is preliminary data.</text>
</comment>
<sequence length="140" mass="15099">MPSLPLLSLPAYYALAAYPHAYAIFGPGASIMTERDNTSPNGARNQELLKKRLSPKDYAALENMPLFAAAVLGGLFVEAQTSSLVGTTSFAIGGLLLRAAYTWSYLSVTSQNWSYLRSVLHNAQVVWSFVVLVRAAMALG</sequence>
<dbReference type="RefSeq" id="XP_064655567.1">
    <property type="nucleotide sequence ID" value="XM_064806241.1"/>
</dbReference>
<dbReference type="Gene3D" id="1.20.120.550">
    <property type="entry name" value="Membrane associated eicosanoid/glutathione metabolism-like domain"/>
    <property type="match status" value="1"/>
</dbReference>
<organism evidence="1 2">
    <name type="scientific">Saxophila tyrrhenica</name>
    <dbReference type="NCBI Taxonomy" id="1690608"/>
    <lineage>
        <taxon>Eukaryota</taxon>
        <taxon>Fungi</taxon>
        <taxon>Dikarya</taxon>
        <taxon>Ascomycota</taxon>
        <taxon>Pezizomycotina</taxon>
        <taxon>Dothideomycetes</taxon>
        <taxon>Dothideomycetidae</taxon>
        <taxon>Mycosphaerellales</taxon>
        <taxon>Extremaceae</taxon>
        <taxon>Saxophila</taxon>
    </lineage>
</organism>
<accession>A0AAV9P1B7</accession>
<dbReference type="EMBL" id="JAVRRT010000016">
    <property type="protein sequence ID" value="KAK5165483.1"/>
    <property type="molecule type" value="Genomic_DNA"/>
</dbReference>
<proteinExistence type="predicted"/>
<reference evidence="1 2" key="1">
    <citation type="submission" date="2023-08" db="EMBL/GenBank/DDBJ databases">
        <title>Black Yeasts Isolated from many extreme environments.</title>
        <authorList>
            <person name="Coleine C."/>
            <person name="Stajich J.E."/>
            <person name="Selbmann L."/>
        </authorList>
    </citation>
    <scope>NUCLEOTIDE SEQUENCE [LARGE SCALE GENOMIC DNA]</scope>
    <source>
        <strain evidence="1 2">CCFEE 5935</strain>
    </source>
</reference>
<dbReference type="Proteomes" id="UP001337655">
    <property type="component" value="Unassembled WGS sequence"/>
</dbReference>
<dbReference type="PANTHER" id="PTHR35371:SF1">
    <property type="entry name" value="BLR7753 PROTEIN"/>
    <property type="match status" value="1"/>
</dbReference>